<organism evidence="3 4">
    <name type="scientific">Paraburkholderia atlantica</name>
    <dbReference type="NCBI Taxonomy" id="2654982"/>
    <lineage>
        <taxon>Bacteria</taxon>
        <taxon>Pseudomonadati</taxon>
        <taxon>Pseudomonadota</taxon>
        <taxon>Betaproteobacteria</taxon>
        <taxon>Burkholderiales</taxon>
        <taxon>Burkholderiaceae</taxon>
        <taxon>Paraburkholderia</taxon>
    </lineage>
</organism>
<evidence type="ECO:0000313" key="4">
    <source>
        <dbReference type="Proteomes" id="UP000002190"/>
    </source>
</evidence>
<name>D5WNH8_PARAM</name>
<protein>
    <submittedName>
        <fullName evidence="3">Uncharacterized protein</fullName>
    </submittedName>
</protein>
<reference evidence="4" key="1">
    <citation type="submission" date="2010-04" db="EMBL/GenBank/DDBJ databases">
        <title>Complete sequence of plasmid 1 of Burkholderia sp. CCGE1002.</title>
        <authorList>
            <consortium name="US DOE Joint Genome Institute"/>
            <person name="Lucas S."/>
            <person name="Copeland A."/>
            <person name="Lapidus A."/>
            <person name="Cheng J.-F."/>
            <person name="Bruce D."/>
            <person name="Goodwin L."/>
            <person name="Pitluck S."/>
            <person name="Chertkov O."/>
            <person name="Detter J.C."/>
            <person name="Han C."/>
            <person name="Tapia R."/>
            <person name="Land M."/>
            <person name="Hauser L."/>
            <person name="Kyrpides N."/>
            <person name="Ovchinnikova G."/>
            <person name="Martinez-Romero E."/>
            <person name="Hernandez M.A.R."/>
            <person name="Tiedje J.M."/>
            <person name="Woyke T."/>
        </authorList>
    </citation>
    <scope>NUCLEOTIDE SEQUENCE [LARGE SCALE GENOMIC DNA]</scope>
    <source>
        <strain evidence="4">CCGE1002</strain>
        <plasmid evidence="4">pBC201</plasmid>
    </source>
</reference>
<evidence type="ECO:0000256" key="1">
    <source>
        <dbReference type="SAM" id="MobiDB-lite"/>
    </source>
</evidence>
<sequence length="166" mass="17993">MRNTATVDRWALSLRSPSIRRSSFRHLLARINGVRERSEVDSQRAPRGSSHSTPGTQCAAQSSRLCVSGIARIEPTHAQRDAIRSMPATALVLGRYCDRCRDTCVRWVACDMSRRSASFARRLALTLAGAIGAVTLALPAGLRVLLGGMPGARLVCGRAYSEVSLE</sequence>
<keyword evidence="3" id="KW-0614">Plasmid</keyword>
<dbReference type="HOGENOM" id="CLU_1599641_0_0_4"/>
<dbReference type="EMBL" id="CP002016">
    <property type="protein sequence ID" value="ADG20857.1"/>
    <property type="molecule type" value="Genomic_DNA"/>
</dbReference>
<evidence type="ECO:0000313" key="3">
    <source>
        <dbReference type="EMBL" id="ADG20857.1"/>
    </source>
</evidence>
<gene>
    <name evidence="3" type="ordered locus">BC1002_7107</name>
</gene>
<dbReference type="KEGG" id="bge:BC1002_7107"/>
<accession>D5WNH8</accession>
<keyword evidence="2" id="KW-1133">Transmembrane helix</keyword>
<dbReference type="AlphaFoldDB" id="D5WNH8"/>
<dbReference type="Proteomes" id="UP000002190">
    <property type="component" value="Plasmid pBC201"/>
</dbReference>
<keyword evidence="2" id="KW-0812">Transmembrane</keyword>
<evidence type="ECO:0000256" key="2">
    <source>
        <dbReference type="SAM" id="Phobius"/>
    </source>
</evidence>
<keyword evidence="2" id="KW-0472">Membrane</keyword>
<geneLocation type="plasmid" evidence="3 4">
    <name>pBC201</name>
</geneLocation>
<feature type="region of interest" description="Disordered" evidence="1">
    <location>
        <begin position="38"/>
        <end position="58"/>
    </location>
</feature>
<reference evidence="3 4" key="2">
    <citation type="journal article" date="2012" name="J. Bacteriol.">
        <title>Genome Sequences of Burkholderia sp. Strains CCGE1002 and H160, Isolated from Legume Nodules in Mexico and Brazil.</title>
        <authorList>
            <person name="Ormeno-Orrillo E."/>
            <person name="Rogel M.A."/>
            <person name="Chueire L.M."/>
            <person name="Tiedje J.M."/>
            <person name="Martinez-Romero E."/>
            <person name="Hungria M."/>
        </authorList>
    </citation>
    <scope>NUCLEOTIDE SEQUENCE [LARGE SCALE GENOMIC DNA]</scope>
    <source>
        <strain evidence="3 4">CCGE1002</strain>
        <plasmid evidence="4">pBC201</plasmid>
    </source>
</reference>
<feature type="transmembrane region" description="Helical" evidence="2">
    <location>
        <begin position="123"/>
        <end position="142"/>
    </location>
</feature>
<proteinExistence type="predicted"/>
<feature type="compositionally biased region" description="Polar residues" evidence="1">
    <location>
        <begin position="49"/>
        <end position="58"/>
    </location>
</feature>